<feature type="domain" description="Phosphatidic acid phosphatase type 2/haloperoxidase" evidence="8">
    <location>
        <begin position="104"/>
        <end position="319"/>
    </location>
</feature>
<comment type="caution">
    <text evidence="9">The sequence shown here is derived from an EMBL/GenBank/DDBJ whole genome shotgun (WGS) entry which is preliminary data.</text>
</comment>
<reference evidence="9" key="1">
    <citation type="journal article" date="2021" name="Nat. Commun.">
        <title>Genetic determinants of endophytism in the Arabidopsis root mycobiome.</title>
        <authorList>
            <person name="Mesny F."/>
            <person name="Miyauchi S."/>
            <person name="Thiergart T."/>
            <person name="Pickel B."/>
            <person name="Atanasova L."/>
            <person name="Karlsson M."/>
            <person name="Huettel B."/>
            <person name="Barry K.W."/>
            <person name="Haridas S."/>
            <person name="Chen C."/>
            <person name="Bauer D."/>
            <person name="Andreopoulos W."/>
            <person name="Pangilinan J."/>
            <person name="LaButti K."/>
            <person name="Riley R."/>
            <person name="Lipzen A."/>
            <person name="Clum A."/>
            <person name="Drula E."/>
            <person name="Henrissat B."/>
            <person name="Kohler A."/>
            <person name="Grigoriev I.V."/>
            <person name="Martin F.M."/>
            <person name="Hacquard S."/>
        </authorList>
    </citation>
    <scope>NUCLEOTIDE SEQUENCE</scope>
    <source>
        <strain evidence="9">MPI-SDFR-AT-0073</strain>
    </source>
</reference>
<dbReference type="GO" id="GO:0008195">
    <property type="term" value="F:phosphatidate phosphatase activity"/>
    <property type="evidence" value="ECO:0007669"/>
    <property type="project" value="TreeGrafter"/>
</dbReference>
<comment type="subcellular location">
    <subcellularLocation>
        <location evidence="1">Membrane</location>
        <topology evidence="1">Multi-pass membrane protein</topology>
    </subcellularLocation>
</comment>
<dbReference type="Proteomes" id="UP000758603">
    <property type="component" value="Unassembled WGS sequence"/>
</dbReference>
<dbReference type="RefSeq" id="XP_045962806.1">
    <property type="nucleotide sequence ID" value="XM_046102320.1"/>
</dbReference>
<evidence type="ECO:0000313" key="9">
    <source>
        <dbReference type="EMBL" id="KAH6658572.1"/>
    </source>
</evidence>
<keyword evidence="3 7" id="KW-0812">Transmembrane</keyword>
<dbReference type="EMBL" id="JAGPXC010000002">
    <property type="protein sequence ID" value="KAH6658572.1"/>
    <property type="molecule type" value="Genomic_DNA"/>
</dbReference>
<organism evidence="9 10">
    <name type="scientific">Truncatella angustata</name>
    <dbReference type="NCBI Taxonomy" id="152316"/>
    <lineage>
        <taxon>Eukaryota</taxon>
        <taxon>Fungi</taxon>
        <taxon>Dikarya</taxon>
        <taxon>Ascomycota</taxon>
        <taxon>Pezizomycotina</taxon>
        <taxon>Sordariomycetes</taxon>
        <taxon>Xylariomycetidae</taxon>
        <taxon>Amphisphaeriales</taxon>
        <taxon>Sporocadaceae</taxon>
        <taxon>Truncatella</taxon>
    </lineage>
</organism>
<keyword evidence="5 7" id="KW-0472">Membrane</keyword>
<comment type="similarity">
    <text evidence="2">Belongs to the PA-phosphatase related phosphoesterase family.</text>
</comment>
<evidence type="ECO:0000256" key="2">
    <source>
        <dbReference type="ARBA" id="ARBA00008816"/>
    </source>
</evidence>
<dbReference type="Gene3D" id="1.20.144.10">
    <property type="entry name" value="Phosphatidic acid phosphatase type 2/haloperoxidase"/>
    <property type="match status" value="1"/>
</dbReference>
<feature type="region of interest" description="Disordered" evidence="6">
    <location>
        <begin position="237"/>
        <end position="260"/>
    </location>
</feature>
<dbReference type="InterPro" id="IPR043216">
    <property type="entry name" value="PAP-like"/>
</dbReference>
<feature type="transmembrane region" description="Helical" evidence="7">
    <location>
        <begin position="55"/>
        <end position="78"/>
    </location>
</feature>
<protein>
    <submittedName>
        <fullName evidence="9">PAP2 superfamily-domain-containing protein</fullName>
    </submittedName>
</protein>
<dbReference type="InterPro" id="IPR000326">
    <property type="entry name" value="PAP2/HPO"/>
</dbReference>
<evidence type="ECO:0000256" key="4">
    <source>
        <dbReference type="ARBA" id="ARBA00022989"/>
    </source>
</evidence>
<evidence type="ECO:0000256" key="7">
    <source>
        <dbReference type="SAM" id="Phobius"/>
    </source>
</evidence>
<feature type="transmembrane region" description="Helical" evidence="7">
    <location>
        <begin position="7"/>
        <end position="27"/>
    </location>
</feature>
<feature type="transmembrane region" description="Helical" evidence="7">
    <location>
        <begin position="188"/>
        <end position="211"/>
    </location>
</feature>
<dbReference type="CDD" id="cd03390">
    <property type="entry name" value="PAP2_containing_1_like"/>
    <property type="match status" value="1"/>
</dbReference>
<dbReference type="GO" id="GO:0016020">
    <property type="term" value="C:membrane"/>
    <property type="evidence" value="ECO:0007669"/>
    <property type="project" value="UniProtKB-SubCell"/>
</dbReference>
<proteinExistence type="inferred from homology"/>
<evidence type="ECO:0000256" key="1">
    <source>
        <dbReference type="ARBA" id="ARBA00004141"/>
    </source>
</evidence>
<evidence type="ECO:0000256" key="3">
    <source>
        <dbReference type="ARBA" id="ARBA00022692"/>
    </source>
</evidence>
<dbReference type="GeneID" id="70131212"/>
<gene>
    <name evidence="9" type="ORF">BKA67DRAFT_558454</name>
</gene>
<dbReference type="SUPFAM" id="SSF48317">
    <property type="entry name" value="Acid phosphatase/Vanadium-dependent haloperoxidase"/>
    <property type="match status" value="1"/>
</dbReference>
<dbReference type="OrthoDB" id="8907274at2759"/>
<evidence type="ECO:0000256" key="6">
    <source>
        <dbReference type="SAM" id="MobiDB-lite"/>
    </source>
</evidence>
<accession>A0A9P8UU63</accession>
<dbReference type="AlphaFoldDB" id="A0A9P8UU63"/>
<feature type="transmembrane region" description="Helical" evidence="7">
    <location>
        <begin position="299"/>
        <end position="319"/>
    </location>
</feature>
<dbReference type="Pfam" id="PF01569">
    <property type="entry name" value="PAP2"/>
    <property type="match status" value="1"/>
</dbReference>
<keyword evidence="10" id="KW-1185">Reference proteome</keyword>
<feature type="transmembrane region" description="Helical" evidence="7">
    <location>
        <begin position="270"/>
        <end position="287"/>
    </location>
</feature>
<dbReference type="GO" id="GO:0006644">
    <property type="term" value="P:phospholipid metabolic process"/>
    <property type="evidence" value="ECO:0007669"/>
    <property type="project" value="InterPro"/>
</dbReference>
<name>A0A9P8UU63_9PEZI</name>
<evidence type="ECO:0000313" key="10">
    <source>
        <dbReference type="Proteomes" id="UP000758603"/>
    </source>
</evidence>
<keyword evidence="4 7" id="KW-1133">Transmembrane helix</keyword>
<evidence type="ECO:0000256" key="5">
    <source>
        <dbReference type="ARBA" id="ARBA00023136"/>
    </source>
</evidence>
<feature type="transmembrane region" description="Helical" evidence="7">
    <location>
        <begin position="98"/>
        <end position="118"/>
    </location>
</feature>
<dbReference type="PANTHER" id="PTHR10165">
    <property type="entry name" value="LIPID PHOSPHATE PHOSPHATASE"/>
    <property type="match status" value="1"/>
</dbReference>
<sequence>MVSIKVVSSYIVDWLLLIAVALVGYAINNITPNKHAFSLDDRNISFPLYPDTVSVAVLAIVSAIVPIVIIFVVTFLFVPGPTVPKGTPQSLIWKRRLWELHAGWLGLALSLVSAWFIVSSMKNLFGKPRPNLLARCQPDLENIANYVVGGVLTPTSDGRLVTAAICQNSDSSVIDEGFRSFPSGHSSFSAAGLIYLSLFLASKLGAFVPFLHPITYPKDETTHSAFPSRLGYRQSTSPIPLESQESDQHTAVSPTKDIPSARKEAAAPPLYLLIATVIPFFAAVYISSSRWYDYQHHGFDILFGFTIGLITPLLAFRYYHLPLGRGAGWAWSPRSKDKAFWAGLGSNSYARDRDLPVLCDEQLV</sequence>
<dbReference type="InterPro" id="IPR036938">
    <property type="entry name" value="PAP2/HPO_sf"/>
</dbReference>
<evidence type="ECO:0000259" key="8">
    <source>
        <dbReference type="Pfam" id="PF01569"/>
    </source>
</evidence>
<dbReference type="GO" id="GO:0046839">
    <property type="term" value="P:phospholipid dephosphorylation"/>
    <property type="evidence" value="ECO:0007669"/>
    <property type="project" value="TreeGrafter"/>
</dbReference>
<dbReference type="PANTHER" id="PTHR10165:SF154">
    <property type="entry name" value="PAP2 DOMAIN PROTEIN (AFU_ORTHOLOGUE AFUA_1G09730)"/>
    <property type="match status" value="1"/>
</dbReference>